<dbReference type="Proteomes" id="UP001060085">
    <property type="component" value="Linkage Group LG03"/>
</dbReference>
<comment type="caution">
    <text evidence="1">The sequence shown here is derived from an EMBL/GenBank/DDBJ whole genome shotgun (WGS) entry which is preliminary data.</text>
</comment>
<evidence type="ECO:0000313" key="2">
    <source>
        <dbReference type="Proteomes" id="UP001060085"/>
    </source>
</evidence>
<proteinExistence type="predicted"/>
<gene>
    <name evidence="1" type="ORF">M9H77_10669</name>
</gene>
<organism evidence="1 2">
    <name type="scientific">Catharanthus roseus</name>
    <name type="common">Madagascar periwinkle</name>
    <name type="synonym">Vinca rosea</name>
    <dbReference type="NCBI Taxonomy" id="4058"/>
    <lineage>
        <taxon>Eukaryota</taxon>
        <taxon>Viridiplantae</taxon>
        <taxon>Streptophyta</taxon>
        <taxon>Embryophyta</taxon>
        <taxon>Tracheophyta</taxon>
        <taxon>Spermatophyta</taxon>
        <taxon>Magnoliopsida</taxon>
        <taxon>eudicotyledons</taxon>
        <taxon>Gunneridae</taxon>
        <taxon>Pentapetalae</taxon>
        <taxon>asterids</taxon>
        <taxon>lamiids</taxon>
        <taxon>Gentianales</taxon>
        <taxon>Apocynaceae</taxon>
        <taxon>Rauvolfioideae</taxon>
        <taxon>Vinceae</taxon>
        <taxon>Catharanthinae</taxon>
        <taxon>Catharanthus</taxon>
    </lineage>
</organism>
<protein>
    <submittedName>
        <fullName evidence="1">Uncharacterized protein</fullName>
    </submittedName>
</protein>
<dbReference type="EMBL" id="CM044703">
    <property type="protein sequence ID" value="KAI5670305.1"/>
    <property type="molecule type" value="Genomic_DNA"/>
</dbReference>
<name>A0ACC0BCF4_CATRO</name>
<accession>A0ACC0BCF4</accession>
<keyword evidence="2" id="KW-1185">Reference proteome</keyword>
<sequence length="354" mass="39005">MVREIDEMECSLCTSNGQNIIGTSSSNNKKNKGSSSSCIKLFGVKIAAAAAIILEEDCREKRNDHVRRRLRKCRSTGNLQSSSSSSSCKHVNGVVHDVPAGYLSDGIVHELTTSKAIHERKRGKPWSEEEHRAFLIGLDKFGKGDWKAISQNFVTTRTPTQVASHAQKYFIRNSRASNKRRRSSMLDKPLDQLGSSSSHQEFSPSSEKKSFDHLGQGNKVIKAFEKPPISPRARNHTTLEWHPIPYMVGVNHNGMRLSVGAPTTVPARSPYVPVWRFPSYNTANFASNLSIGNSICSPFFYTKKQNTSVYSPFLPQASCVILPQLPHFGPSQAGPATPPTKNNGLDLTITAPSI</sequence>
<reference evidence="2" key="1">
    <citation type="journal article" date="2023" name="Nat. Plants">
        <title>Single-cell RNA sequencing provides a high-resolution roadmap for understanding the multicellular compartmentation of specialized metabolism.</title>
        <authorList>
            <person name="Sun S."/>
            <person name="Shen X."/>
            <person name="Li Y."/>
            <person name="Li Y."/>
            <person name="Wang S."/>
            <person name="Li R."/>
            <person name="Zhang H."/>
            <person name="Shen G."/>
            <person name="Guo B."/>
            <person name="Wei J."/>
            <person name="Xu J."/>
            <person name="St-Pierre B."/>
            <person name="Chen S."/>
            <person name="Sun C."/>
        </authorList>
    </citation>
    <scope>NUCLEOTIDE SEQUENCE [LARGE SCALE GENOMIC DNA]</scope>
</reference>
<evidence type="ECO:0000313" key="1">
    <source>
        <dbReference type="EMBL" id="KAI5670305.1"/>
    </source>
</evidence>